<name>K2SPI7_MACPH</name>
<gene>
    <name evidence="1" type="ORF">MPH_04036</name>
</gene>
<dbReference type="HOGENOM" id="CLU_1195065_0_0_1"/>
<dbReference type="InParanoid" id="K2SPI7"/>
<accession>K2SPI7</accession>
<protein>
    <submittedName>
        <fullName evidence="1">Uncharacterized protein</fullName>
    </submittedName>
</protein>
<reference evidence="1 2" key="1">
    <citation type="journal article" date="2012" name="BMC Genomics">
        <title>Tools to kill: Genome of one of the most destructive plant pathogenic fungi Macrophomina phaseolina.</title>
        <authorList>
            <person name="Islam M.S."/>
            <person name="Haque M.S."/>
            <person name="Islam M.M."/>
            <person name="Emdad E.M."/>
            <person name="Halim A."/>
            <person name="Hossen Q.M.M."/>
            <person name="Hossain M.Z."/>
            <person name="Ahmed B."/>
            <person name="Rahim S."/>
            <person name="Rahman M.S."/>
            <person name="Alam M.M."/>
            <person name="Hou S."/>
            <person name="Wan X."/>
            <person name="Saito J.A."/>
            <person name="Alam M."/>
        </authorList>
    </citation>
    <scope>NUCLEOTIDE SEQUENCE [LARGE SCALE GENOMIC DNA]</scope>
    <source>
        <strain evidence="1 2">MS6</strain>
    </source>
</reference>
<proteinExistence type="predicted"/>
<evidence type="ECO:0000313" key="2">
    <source>
        <dbReference type="Proteomes" id="UP000007129"/>
    </source>
</evidence>
<dbReference type="VEuPathDB" id="FungiDB:MPH_04036"/>
<dbReference type="Proteomes" id="UP000007129">
    <property type="component" value="Unassembled WGS sequence"/>
</dbReference>
<dbReference type="AlphaFoldDB" id="K2SPI7"/>
<evidence type="ECO:0000313" key="1">
    <source>
        <dbReference type="EMBL" id="EKG18690.1"/>
    </source>
</evidence>
<sequence length="232" mass="26672">MASSHQSFTGPVYDNGITGAPHIMPALERRATSANIISWLRRRVTSEAQAPEEPYHPSIRRTATVIRTEALNMAPETRLGAPQVWGARPLSRSQSYNETIQQQLLQGFVHGEREIPVHVLLMADDTRVTIRPSMFDSLMLPENLYCFDWWSFVGAMKRKLSYLDGRELTFRQLRDYLGEEMTPYMSKARTFDEWQRMMIVKDHICQLVIVNCGDVAEARPRPSFIRRITGNT</sequence>
<dbReference type="EMBL" id="AHHD01000180">
    <property type="protein sequence ID" value="EKG18690.1"/>
    <property type="molecule type" value="Genomic_DNA"/>
</dbReference>
<comment type="caution">
    <text evidence="1">The sequence shown here is derived from an EMBL/GenBank/DDBJ whole genome shotgun (WGS) entry which is preliminary data.</text>
</comment>
<organism evidence="1 2">
    <name type="scientific">Macrophomina phaseolina (strain MS6)</name>
    <name type="common">Charcoal rot fungus</name>
    <dbReference type="NCBI Taxonomy" id="1126212"/>
    <lineage>
        <taxon>Eukaryota</taxon>
        <taxon>Fungi</taxon>
        <taxon>Dikarya</taxon>
        <taxon>Ascomycota</taxon>
        <taxon>Pezizomycotina</taxon>
        <taxon>Dothideomycetes</taxon>
        <taxon>Dothideomycetes incertae sedis</taxon>
        <taxon>Botryosphaeriales</taxon>
        <taxon>Botryosphaeriaceae</taxon>
        <taxon>Macrophomina</taxon>
    </lineage>
</organism>